<sequence>MTPKVGVGRFVVPEDFFSPFDIMHVSHDYDAHVVPELHERLKTTLVQALTGGDFDPYDGGVYVQTAGPRFETKSEVRFFAQFGEFIGMTGANEAELLNEMRVPFAMFSIVDNLANGIGDPLTLEAFKATQKANADLMERAFVHVLDELASTKALASLTTTP</sequence>
<name>W2Y906_PHYNI</name>
<evidence type="ECO:0000256" key="2">
    <source>
        <dbReference type="ARBA" id="ARBA00022679"/>
    </source>
</evidence>
<dbReference type="AlphaFoldDB" id="W2Y906"/>
<keyword evidence="1" id="KW-0328">Glycosyltransferase</keyword>
<dbReference type="GO" id="GO:0019509">
    <property type="term" value="P:L-methionine salvage from methylthioadenosine"/>
    <property type="evidence" value="ECO:0007669"/>
    <property type="project" value="TreeGrafter"/>
</dbReference>
<dbReference type="OrthoDB" id="431409at2759"/>
<accession>W2Y906</accession>
<dbReference type="SUPFAM" id="SSF53167">
    <property type="entry name" value="Purine and uridine phosphorylases"/>
    <property type="match status" value="1"/>
</dbReference>
<keyword evidence="3" id="KW-0660">Purine salvage</keyword>
<dbReference type="Pfam" id="PF01048">
    <property type="entry name" value="PNP_UDP_1"/>
    <property type="match status" value="1"/>
</dbReference>
<dbReference type="EMBL" id="ANIY01004163">
    <property type="protein sequence ID" value="ETP31182.1"/>
    <property type="molecule type" value="Genomic_DNA"/>
</dbReference>
<organism evidence="5 6">
    <name type="scientific">Phytophthora nicotianae P10297</name>
    <dbReference type="NCBI Taxonomy" id="1317064"/>
    <lineage>
        <taxon>Eukaryota</taxon>
        <taxon>Sar</taxon>
        <taxon>Stramenopiles</taxon>
        <taxon>Oomycota</taxon>
        <taxon>Peronosporomycetes</taxon>
        <taxon>Peronosporales</taxon>
        <taxon>Peronosporaceae</taxon>
        <taxon>Phytophthora</taxon>
    </lineage>
</organism>
<dbReference type="PANTHER" id="PTHR42679:SF2">
    <property type="entry name" value="S-METHYL-5'-THIOADENOSINE PHOSPHORYLASE"/>
    <property type="match status" value="1"/>
</dbReference>
<dbReference type="Gene3D" id="3.40.50.1580">
    <property type="entry name" value="Nucleoside phosphorylase domain"/>
    <property type="match status" value="1"/>
</dbReference>
<feature type="domain" description="Nucleoside phosphorylase" evidence="4">
    <location>
        <begin position="2"/>
        <end position="145"/>
    </location>
</feature>
<dbReference type="GO" id="GO:0006166">
    <property type="term" value="P:purine ribonucleoside salvage"/>
    <property type="evidence" value="ECO:0007669"/>
    <property type="project" value="UniProtKB-KW"/>
</dbReference>
<dbReference type="Proteomes" id="UP000018948">
    <property type="component" value="Unassembled WGS sequence"/>
</dbReference>
<keyword evidence="2" id="KW-0808">Transferase</keyword>
<evidence type="ECO:0000259" key="4">
    <source>
        <dbReference type="Pfam" id="PF01048"/>
    </source>
</evidence>
<evidence type="ECO:0000313" key="5">
    <source>
        <dbReference type="EMBL" id="ETP31182.1"/>
    </source>
</evidence>
<evidence type="ECO:0000256" key="1">
    <source>
        <dbReference type="ARBA" id="ARBA00022676"/>
    </source>
</evidence>
<dbReference type="PANTHER" id="PTHR42679">
    <property type="entry name" value="S-METHYL-5'-THIOADENOSINE PHOSPHORYLASE"/>
    <property type="match status" value="1"/>
</dbReference>
<dbReference type="InterPro" id="IPR000845">
    <property type="entry name" value="Nucleoside_phosphorylase_d"/>
</dbReference>
<reference evidence="5 6" key="1">
    <citation type="submission" date="2013-11" db="EMBL/GenBank/DDBJ databases">
        <title>The Genome Sequence of Phytophthora parasitica P10297.</title>
        <authorList>
            <consortium name="The Broad Institute Genomics Platform"/>
            <person name="Russ C."/>
            <person name="Tyler B."/>
            <person name="Panabieres F."/>
            <person name="Shan W."/>
            <person name="Tripathy S."/>
            <person name="Grunwald N."/>
            <person name="Machado M."/>
            <person name="Johnson C.S."/>
            <person name="Walker B."/>
            <person name="Young S.K."/>
            <person name="Zeng Q."/>
            <person name="Gargeya S."/>
            <person name="Fitzgerald M."/>
            <person name="Haas B."/>
            <person name="Abouelleil A."/>
            <person name="Allen A.W."/>
            <person name="Alvarado L."/>
            <person name="Arachchi H.M."/>
            <person name="Berlin A.M."/>
            <person name="Chapman S.B."/>
            <person name="Gainer-Dewar J."/>
            <person name="Goldberg J."/>
            <person name="Griggs A."/>
            <person name="Gujja S."/>
            <person name="Hansen M."/>
            <person name="Howarth C."/>
            <person name="Imamovic A."/>
            <person name="Ireland A."/>
            <person name="Larimer J."/>
            <person name="McCowan C."/>
            <person name="Murphy C."/>
            <person name="Pearson M."/>
            <person name="Poon T.W."/>
            <person name="Priest M."/>
            <person name="Roberts A."/>
            <person name="Saif S."/>
            <person name="Shea T."/>
            <person name="Sisk P."/>
            <person name="Sykes S."/>
            <person name="Wortman J."/>
            <person name="Nusbaum C."/>
            <person name="Birren B."/>
        </authorList>
    </citation>
    <scope>NUCLEOTIDE SEQUENCE [LARGE SCALE GENOMIC DNA]</scope>
    <source>
        <strain evidence="5 6">P10297</strain>
    </source>
</reference>
<dbReference type="InterPro" id="IPR035994">
    <property type="entry name" value="Nucleoside_phosphorylase_sf"/>
</dbReference>
<proteinExistence type="predicted"/>
<dbReference type="InterPro" id="IPR010044">
    <property type="entry name" value="MTAP"/>
</dbReference>
<evidence type="ECO:0000313" key="6">
    <source>
        <dbReference type="Proteomes" id="UP000018948"/>
    </source>
</evidence>
<dbReference type="GO" id="GO:0017061">
    <property type="term" value="F:S-methyl-5-thioadenosine phosphorylase activity"/>
    <property type="evidence" value="ECO:0007669"/>
    <property type="project" value="InterPro"/>
</dbReference>
<dbReference type="GO" id="GO:0005829">
    <property type="term" value="C:cytosol"/>
    <property type="evidence" value="ECO:0007669"/>
    <property type="project" value="TreeGrafter"/>
</dbReference>
<gene>
    <name evidence="5" type="ORF">F442_19927</name>
</gene>
<protein>
    <recommendedName>
        <fullName evidence="4">Nucleoside phosphorylase domain-containing protein</fullName>
    </recommendedName>
</protein>
<comment type="caution">
    <text evidence="5">The sequence shown here is derived from an EMBL/GenBank/DDBJ whole genome shotgun (WGS) entry which is preliminary data.</text>
</comment>
<evidence type="ECO:0000256" key="3">
    <source>
        <dbReference type="ARBA" id="ARBA00022726"/>
    </source>
</evidence>